<dbReference type="EMBL" id="HBKQ01049509">
    <property type="protein sequence ID" value="CAE2274719.1"/>
    <property type="molecule type" value="Transcribed_RNA"/>
</dbReference>
<sequence>MSPRSVLHHQQPQQQQPHASQHGQHSHGGTVSSAFPSAQSLRSLVSPTDRHLVDKLQTELDALRQSTRVALEKSWEEVEVLQTRVHEETQRGDRLALELEEGRKREDRWRRKYDNGVRRSEWMTHDDENRRAGFESHKNGGESNRSIRSGSSNNNGIGNGNGNNNGNGGSGNGASSNTNHQRDSDDAPTAATAAATATAEGNNNNGPLCRDESFKTRTSVAGNKILQSALNVFARGQSTPPQRDSSASGVVNTHGDCRNVDMLKSFKVSCEDWEKFLQSEEFAEEELAELHESWPSMSTTSGNERLRRNHSSTNETNEDHLQPQPQPQQQHQHQQQQQQLELQPFNDRRDDATAIVAERDATISALENRLSDRDRDMDSMRADLELIAVELERMRLTFQDKESSLLQQVDALDREVNRLKRKVKERDGIIAKQVEWSEDCQKYIRELTTELGELYKERDEQKEREGSRATT</sequence>
<name>A0A7S4NAB9_9STRA</name>
<gene>
    <name evidence="3" type="ORF">OAUR00152_LOCUS34134</name>
</gene>
<feature type="compositionally biased region" description="Low complexity" evidence="2">
    <location>
        <begin position="141"/>
        <end position="156"/>
    </location>
</feature>
<accession>A0A7S4NAB9</accession>
<feature type="region of interest" description="Disordered" evidence="2">
    <location>
        <begin position="1"/>
        <end position="49"/>
    </location>
</feature>
<feature type="compositionally biased region" description="Low complexity" evidence="2">
    <location>
        <begin position="327"/>
        <end position="340"/>
    </location>
</feature>
<dbReference type="AlphaFoldDB" id="A0A7S4NAB9"/>
<evidence type="ECO:0000313" key="3">
    <source>
        <dbReference type="EMBL" id="CAE2274719.1"/>
    </source>
</evidence>
<feature type="compositionally biased region" description="Low complexity" evidence="2">
    <location>
        <begin position="8"/>
        <end position="23"/>
    </location>
</feature>
<feature type="region of interest" description="Disordered" evidence="2">
    <location>
        <begin position="130"/>
        <end position="209"/>
    </location>
</feature>
<feature type="compositionally biased region" description="Low complexity" evidence="2">
    <location>
        <begin position="187"/>
        <end position="199"/>
    </location>
</feature>
<feature type="coiled-coil region" evidence="1">
    <location>
        <begin position="402"/>
        <end position="464"/>
    </location>
</feature>
<keyword evidence="1" id="KW-0175">Coiled coil</keyword>
<evidence type="ECO:0000256" key="2">
    <source>
        <dbReference type="SAM" id="MobiDB-lite"/>
    </source>
</evidence>
<reference evidence="3" key="1">
    <citation type="submission" date="2021-01" db="EMBL/GenBank/DDBJ databases">
        <authorList>
            <person name="Corre E."/>
            <person name="Pelletier E."/>
            <person name="Niang G."/>
            <person name="Scheremetjew M."/>
            <person name="Finn R."/>
            <person name="Kale V."/>
            <person name="Holt S."/>
            <person name="Cochrane G."/>
            <person name="Meng A."/>
            <person name="Brown T."/>
            <person name="Cohen L."/>
        </authorList>
    </citation>
    <scope>NUCLEOTIDE SEQUENCE</scope>
    <source>
        <strain evidence="3">Isolate 1302-5</strain>
    </source>
</reference>
<feature type="compositionally biased region" description="Gly residues" evidence="2">
    <location>
        <begin position="157"/>
        <end position="172"/>
    </location>
</feature>
<feature type="compositionally biased region" description="Basic and acidic residues" evidence="2">
    <location>
        <begin position="130"/>
        <end position="140"/>
    </location>
</feature>
<protein>
    <submittedName>
        <fullName evidence="3">Uncharacterized protein</fullName>
    </submittedName>
</protein>
<evidence type="ECO:0000256" key="1">
    <source>
        <dbReference type="SAM" id="Coils"/>
    </source>
</evidence>
<proteinExistence type="predicted"/>
<feature type="compositionally biased region" description="Polar residues" evidence="2">
    <location>
        <begin position="29"/>
        <end position="46"/>
    </location>
</feature>
<feature type="region of interest" description="Disordered" evidence="2">
    <location>
        <begin position="288"/>
        <end position="340"/>
    </location>
</feature>
<organism evidence="3">
    <name type="scientific">Odontella aurita</name>
    <dbReference type="NCBI Taxonomy" id="265563"/>
    <lineage>
        <taxon>Eukaryota</taxon>
        <taxon>Sar</taxon>
        <taxon>Stramenopiles</taxon>
        <taxon>Ochrophyta</taxon>
        <taxon>Bacillariophyta</taxon>
        <taxon>Mediophyceae</taxon>
        <taxon>Biddulphiophycidae</taxon>
        <taxon>Eupodiscales</taxon>
        <taxon>Odontellaceae</taxon>
        <taxon>Odontella</taxon>
    </lineage>
</organism>